<sequence>MRKNFTVIKFLALFIIICMGGCSTRTITPPAPMSAFSPALGTFNVKVVLFQLKGNGNPELVKTGVLPIVQNAIKTLAGMGYKYQPYGEVDYLIEARIGSISPKALAHKASQQVGFSNDLSYGPSFRNYPVVVNKWSPRIERAKNSPNACYLVVELFVKQNKNQQNAVIYSGAPEPIEVPYELGCPFAQCGQGVNMGFTNYLQKLFTLPAEK</sequence>
<dbReference type="RefSeq" id="WP_092163206.1">
    <property type="nucleotide sequence ID" value="NZ_FNGA01000007.1"/>
</dbReference>
<reference evidence="3" key="1">
    <citation type="submission" date="2016-10" db="EMBL/GenBank/DDBJ databases">
        <authorList>
            <person name="Varghese N."/>
            <person name="Submissions S."/>
        </authorList>
    </citation>
    <scope>NUCLEOTIDE SEQUENCE [LARGE SCALE GENOMIC DNA]</scope>
    <source>
        <strain evidence="3">DSM 16995</strain>
    </source>
</reference>
<proteinExistence type="predicted"/>
<dbReference type="AlphaFoldDB" id="A0A1G9LG60"/>
<evidence type="ECO:0000313" key="2">
    <source>
        <dbReference type="EMBL" id="SDL60864.1"/>
    </source>
</evidence>
<feature type="signal peptide" evidence="1">
    <location>
        <begin position="1"/>
        <end position="24"/>
    </location>
</feature>
<keyword evidence="3" id="KW-1185">Reference proteome</keyword>
<dbReference type="OrthoDB" id="5451532at2"/>
<name>A0A1G9LG60_9BACT</name>
<protein>
    <recommendedName>
        <fullName evidence="4">DUF4136 domain-containing protein</fullName>
    </recommendedName>
</protein>
<feature type="chain" id="PRO_5011455786" description="DUF4136 domain-containing protein" evidence="1">
    <location>
        <begin position="25"/>
        <end position="211"/>
    </location>
</feature>
<evidence type="ECO:0008006" key="4">
    <source>
        <dbReference type="Google" id="ProtNLM"/>
    </source>
</evidence>
<keyword evidence="1" id="KW-0732">Signal</keyword>
<accession>A0A1G9LG60</accession>
<evidence type="ECO:0000313" key="3">
    <source>
        <dbReference type="Proteomes" id="UP000199053"/>
    </source>
</evidence>
<gene>
    <name evidence="2" type="ORF">SAMN05660337_3369</name>
</gene>
<evidence type="ECO:0000256" key="1">
    <source>
        <dbReference type="SAM" id="SignalP"/>
    </source>
</evidence>
<dbReference type="EMBL" id="FNGA01000007">
    <property type="protein sequence ID" value="SDL60864.1"/>
    <property type="molecule type" value="Genomic_DNA"/>
</dbReference>
<organism evidence="2 3">
    <name type="scientific">Maridesulfovibrio ferrireducens</name>
    <dbReference type="NCBI Taxonomy" id="246191"/>
    <lineage>
        <taxon>Bacteria</taxon>
        <taxon>Pseudomonadati</taxon>
        <taxon>Thermodesulfobacteriota</taxon>
        <taxon>Desulfovibrionia</taxon>
        <taxon>Desulfovibrionales</taxon>
        <taxon>Desulfovibrionaceae</taxon>
        <taxon>Maridesulfovibrio</taxon>
    </lineage>
</organism>
<dbReference type="Proteomes" id="UP000199053">
    <property type="component" value="Unassembled WGS sequence"/>
</dbReference>